<dbReference type="PANTHER" id="PTHR39515:SF2">
    <property type="entry name" value="HTH-TYPE TRANSCRIPTIONAL REGULATOR RV0880"/>
    <property type="match status" value="1"/>
</dbReference>
<evidence type="ECO:0000313" key="3">
    <source>
        <dbReference type="Proteomes" id="UP000704762"/>
    </source>
</evidence>
<dbReference type="SUPFAM" id="SSF46785">
    <property type="entry name" value="Winged helix' DNA-binding domain"/>
    <property type="match status" value="1"/>
</dbReference>
<evidence type="ECO:0000313" key="2">
    <source>
        <dbReference type="EMBL" id="MBM7799705.1"/>
    </source>
</evidence>
<keyword evidence="2" id="KW-0238">DNA-binding</keyword>
<dbReference type="SMART" id="SM00347">
    <property type="entry name" value="HTH_MARR"/>
    <property type="match status" value="1"/>
</dbReference>
<protein>
    <submittedName>
        <fullName evidence="2">DNA-binding MarR family transcriptional regulator</fullName>
    </submittedName>
</protein>
<dbReference type="InterPro" id="IPR052526">
    <property type="entry name" value="HTH-type_Bedaq_tolerance"/>
</dbReference>
<keyword evidence="3" id="KW-1185">Reference proteome</keyword>
<dbReference type="PANTHER" id="PTHR39515">
    <property type="entry name" value="CONSERVED PROTEIN"/>
    <property type="match status" value="1"/>
</dbReference>
<dbReference type="EMBL" id="JAFBCF010000001">
    <property type="protein sequence ID" value="MBM7799705.1"/>
    <property type="molecule type" value="Genomic_DNA"/>
</dbReference>
<dbReference type="InterPro" id="IPR036388">
    <property type="entry name" value="WH-like_DNA-bd_sf"/>
</dbReference>
<feature type="domain" description="HTH marR-type" evidence="1">
    <location>
        <begin position="1"/>
        <end position="144"/>
    </location>
</feature>
<dbReference type="InterPro" id="IPR000835">
    <property type="entry name" value="HTH_MarR-typ"/>
</dbReference>
<accession>A0ABS2RL19</accession>
<proteinExistence type="predicted"/>
<dbReference type="PROSITE" id="PS50995">
    <property type="entry name" value="HTH_MARR_2"/>
    <property type="match status" value="1"/>
</dbReference>
<organism evidence="2 3">
    <name type="scientific">Microlunatus panaciterrae</name>
    <dbReference type="NCBI Taxonomy" id="400768"/>
    <lineage>
        <taxon>Bacteria</taxon>
        <taxon>Bacillati</taxon>
        <taxon>Actinomycetota</taxon>
        <taxon>Actinomycetes</taxon>
        <taxon>Propionibacteriales</taxon>
        <taxon>Propionibacteriaceae</taxon>
        <taxon>Microlunatus</taxon>
    </lineage>
</organism>
<dbReference type="RefSeq" id="WP_204918641.1">
    <property type="nucleotide sequence ID" value="NZ_BAAAQP010000003.1"/>
</dbReference>
<comment type="caution">
    <text evidence="2">The sequence shown here is derived from an EMBL/GenBank/DDBJ whole genome shotgun (WGS) entry which is preliminary data.</text>
</comment>
<gene>
    <name evidence="2" type="ORF">JOE57_002626</name>
</gene>
<dbReference type="Gene3D" id="1.10.10.10">
    <property type="entry name" value="Winged helix-like DNA-binding domain superfamily/Winged helix DNA-binding domain"/>
    <property type="match status" value="1"/>
</dbReference>
<name>A0ABS2RL19_9ACTN</name>
<dbReference type="InterPro" id="IPR036390">
    <property type="entry name" value="WH_DNA-bd_sf"/>
</dbReference>
<dbReference type="Proteomes" id="UP000704762">
    <property type="component" value="Unassembled WGS sequence"/>
</dbReference>
<dbReference type="GO" id="GO:0003677">
    <property type="term" value="F:DNA binding"/>
    <property type="evidence" value="ECO:0007669"/>
    <property type="project" value="UniProtKB-KW"/>
</dbReference>
<sequence length="157" mass="16759">MNSPELTDDGDAIDDLAVALVVTCARFVRSSARMAADTEPTAVWRAMAILEEHGAMRVSDFAVADRCTQPSATTMLQRLERSGAVQRVSDPLDGRVSLVSLTEAGRSRLAELRAGVAAALGPRLELLSTDRRAELRGAIETIQGLLAAQPTKEEATL</sequence>
<reference evidence="2 3" key="1">
    <citation type="submission" date="2021-01" db="EMBL/GenBank/DDBJ databases">
        <title>Sequencing the genomes of 1000 actinobacteria strains.</title>
        <authorList>
            <person name="Klenk H.-P."/>
        </authorList>
    </citation>
    <scope>NUCLEOTIDE SEQUENCE [LARGE SCALE GENOMIC DNA]</scope>
    <source>
        <strain evidence="2 3">DSM 18662</strain>
    </source>
</reference>
<evidence type="ECO:0000259" key="1">
    <source>
        <dbReference type="PROSITE" id="PS50995"/>
    </source>
</evidence>
<dbReference type="Pfam" id="PF01047">
    <property type="entry name" value="MarR"/>
    <property type="match status" value="1"/>
</dbReference>